<evidence type="ECO:0000256" key="1">
    <source>
        <dbReference type="SAM" id="SignalP"/>
    </source>
</evidence>
<dbReference type="AlphaFoldDB" id="A0A1M5E7U5"/>
<reference evidence="2 3" key="1">
    <citation type="submission" date="2016-11" db="EMBL/GenBank/DDBJ databases">
        <authorList>
            <person name="Jaros S."/>
            <person name="Januszkiewicz K."/>
            <person name="Wedrychowicz H."/>
        </authorList>
    </citation>
    <scope>NUCLEOTIDE SEQUENCE [LARGE SCALE GENOMIC DNA]</scope>
    <source>
        <strain evidence="2 3">DSM 26883</strain>
    </source>
</reference>
<accession>A0A1M5E7U5</accession>
<organism evidence="2 3">
    <name type="scientific">Bacteroides faecichinchillae</name>
    <dbReference type="NCBI Taxonomy" id="871325"/>
    <lineage>
        <taxon>Bacteria</taxon>
        <taxon>Pseudomonadati</taxon>
        <taxon>Bacteroidota</taxon>
        <taxon>Bacteroidia</taxon>
        <taxon>Bacteroidales</taxon>
        <taxon>Bacteroidaceae</taxon>
        <taxon>Bacteroides</taxon>
    </lineage>
</organism>
<dbReference type="STRING" id="871325.SAMN05444349_1335"/>
<feature type="chain" id="PRO_5012206174" evidence="1">
    <location>
        <begin position="23"/>
        <end position="415"/>
    </location>
</feature>
<dbReference type="Proteomes" id="UP000184436">
    <property type="component" value="Unassembled WGS sequence"/>
</dbReference>
<dbReference type="EMBL" id="FQVD01000033">
    <property type="protein sequence ID" value="SHF75152.1"/>
    <property type="molecule type" value="Genomic_DNA"/>
</dbReference>
<name>A0A1M5E7U5_9BACE</name>
<dbReference type="RefSeq" id="WP_247646061.1">
    <property type="nucleotide sequence ID" value="NZ_JBCLUR010000013.1"/>
</dbReference>
<sequence length="415" mass="48170">MMKTIKYLLFILFCCYTTLSYSQVESALNDNILSPDSIAKVVKSMRDKLDQAKQKVKDNPKDERAWLEYSGVLQILKSVSLMQSMKPSVKYPAPDSDIQKEMDEMLEGMKQNIPNTATYAITRNSNIKPGEQRMSFDEIIEKWPDAVLHYPTYVAVSLRDEKRLKEICKRWYESGEFPPQQLNFAYNELASAEKNAIIFMGGCFDLYGVRVLQSVKDQFADKKIIMYPFLTNSFSIDKVTEELGIPKYRKAENDTISYASPGDFMKSYSRELKGVIEHFAKYSNRPIYFTITMDEMAKNALKDNLHSEGLLMKYSSKPYDNLAVMRRNFENVYLMDYLRESFYPQTLAVSAFDPKVNDGLNLYYIPALKALLQFYKESEDHNHYDKLYSILRTVIDDAKSCTKEVREQYLKSINS</sequence>
<gene>
    <name evidence="2" type="ORF">SAMN05444349_1335</name>
</gene>
<keyword evidence="1" id="KW-0732">Signal</keyword>
<proteinExistence type="predicted"/>
<evidence type="ECO:0000313" key="2">
    <source>
        <dbReference type="EMBL" id="SHF75152.1"/>
    </source>
</evidence>
<protein>
    <submittedName>
        <fullName evidence="2">Uncharacterized protein</fullName>
    </submittedName>
</protein>
<keyword evidence="3" id="KW-1185">Reference proteome</keyword>
<feature type="signal peptide" evidence="1">
    <location>
        <begin position="1"/>
        <end position="22"/>
    </location>
</feature>
<evidence type="ECO:0000313" key="3">
    <source>
        <dbReference type="Proteomes" id="UP000184436"/>
    </source>
</evidence>